<keyword evidence="3 10" id="KW-0479">Metal-binding</keyword>
<evidence type="ECO:0000256" key="5">
    <source>
        <dbReference type="ARBA" id="ARBA00022741"/>
    </source>
</evidence>
<feature type="binding site" evidence="10">
    <location>
        <begin position="166"/>
        <end position="174"/>
    </location>
    <ligand>
        <name>GTP</name>
        <dbReference type="ChEBI" id="CHEBI:37565"/>
    </ligand>
</feature>
<dbReference type="Pfam" id="PF03193">
    <property type="entry name" value="RsgA_GTPase"/>
    <property type="match status" value="1"/>
</dbReference>
<gene>
    <name evidence="10 13" type="primary">rsgA</name>
    <name evidence="13" type="ORF">LIZ65_05185</name>
</gene>
<evidence type="ECO:0000256" key="4">
    <source>
        <dbReference type="ARBA" id="ARBA00022730"/>
    </source>
</evidence>
<dbReference type="RefSeq" id="WP_066736534.1">
    <property type="nucleotide sequence ID" value="NZ_JAJCIQ010000002.1"/>
</dbReference>
<feature type="domain" description="CP-type G" evidence="12">
    <location>
        <begin position="66"/>
        <end position="224"/>
    </location>
</feature>
<feature type="binding site" evidence="10">
    <location>
        <position position="248"/>
    </location>
    <ligand>
        <name>Zn(2+)</name>
        <dbReference type="ChEBI" id="CHEBI:29105"/>
    </ligand>
</feature>
<feature type="binding site" evidence="10">
    <location>
        <begin position="115"/>
        <end position="118"/>
    </location>
    <ligand>
        <name>GTP</name>
        <dbReference type="ChEBI" id="CHEBI:37565"/>
    </ligand>
</feature>
<keyword evidence="4 10" id="KW-0699">rRNA-binding</keyword>
<evidence type="ECO:0000256" key="10">
    <source>
        <dbReference type="HAMAP-Rule" id="MF_01820"/>
    </source>
</evidence>
<feature type="binding site" evidence="10">
    <location>
        <position position="261"/>
    </location>
    <ligand>
        <name>Zn(2+)</name>
        <dbReference type="ChEBI" id="CHEBI:29105"/>
    </ligand>
</feature>
<sequence length="295" mass="33510">MQGRIIKGIAGFYYVISVVEFTVYECKAKGIFRKDKVKPLVGDMVEFDVLDAQEMKGNITDILPRKNQLIRPAVANIDQALVVFAVAKPKPHFNLLDRFLVMMERCDVPVVICFNKQDIAGMTEIEALQEVYAGCGYKLIFTSALLGENIQKIKAVLRGKTTVVAGPSGVGKSSLINCLQEAVSMETGSISDKIERGRHTTRHSELILVEDNSYIMDTPGFSSLYTNDFDKEDLKYYFPEFRIYEGQCRFNGCSHVKEPGCAVKEALELGKIHPVRYENYLEMYRELEEKEKRRY</sequence>
<keyword evidence="9 10" id="KW-0342">GTP-binding</keyword>
<evidence type="ECO:0000256" key="2">
    <source>
        <dbReference type="ARBA" id="ARBA00022517"/>
    </source>
</evidence>
<dbReference type="PROSITE" id="PS50936">
    <property type="entry name" value="ENGC_GTPASE"/>
    <property type="match status" value="1"/>
</dbReference>
<comment type="cofactor">
    <cofactor evidence="10">
        <name>Zn(2+)</name>
        <dbReference type="ChEBI" id="CHEBI:29105"/>
    </cofactor>
    <text evidence="10">Binds 1 zinc ion per subunit.</text>
</comment>
<dbReference type="EMBL" id="JAJCIS010000002">
    <property type="protein sequence ID" value="MCB7386674.1"/>
    <property type="molecule type" value="Genomic_DNA"/>
</dbReference>
<dbReference type="InterPro" id="IPR012340">
    <property type="entry name" value="NA-bd_OB-fold"/>
</dbReference>
<dbReference type="Gene3D" id="1.10.40.50">
    <property type="entry name" value="Probable gtpase engc, domain 3"/>
    <property type="match status" value="1"/>
</dbReference>
<comment type="similarity">
    <text evidence="10">Belongs to the TRAFAC class YlqF/YawG GTPase family. RsgA subfamily.</text>
</comment>
<keyword evidence="14" id="KW-1185">Reference proteome</keyword>
<evidence type="ECO:0000256" key="6">
    <source>
        <dbReference type="ARBA" id="ARBA00022801"/>
    </source>
</evidence>
<keyword evidence="6 10" id="KW-0378">Hydrolase</keyword>
<comment type="subunit">
    <text evidence="10">Monomer. Associates with 30S ribosomal subunit, binds 16S rRNA.</text>
</comment>
<organism evidence="13 14">
    <name type="scientific">Bariatricus massiliensis</name>
    <dbReference type="NCBI Taxonomy" id="1745713"/>
    <lineage>
        <taxon>Bacteria</taxon>
        <taxon>Bacillati</taxon>
        <taxon>Bacillota</taxon>
        <taxon>Clostridia</taxon>
        <taxon>Lachnospirales</taxon>
        <taxon>Lachnospiraceae</taxon>
        <taxon>Bariatricus</taxon>
    </lineage>
</organism>
<dbReference type="PANTHER" id="PTHR32120:SF11">
    <property type="entry name" value="SMALL RIBOSOMAL SUBUNIT BIOGENESIS GTPASE RSGA 1, MITOCHONDRIAL-RELATED"/>
    <property type="match status" value="1"/>
</dbReference>
<evidence type="ECO:0000256" key="3">
    <source>
        <dbReference type="ARBA" id="ARBA00022723"/>
    </source>
</evidence>
<dbReference type="InterPro" id="IPR010914">
    <property type="entry name" value="RsgA_GTPase_dom"/>
</dbReference>
<dbReference type="SUPFAM" id="SSF52540">
    <property type="entry name" value="P-loop containing nucleoside triphosphate hydrolases"/>
    <property type="match status" value="1"/>
</dbReference>
<comment type="subcellular location">
    <subcellularLocation>
        <location evidence="10">Cytoplasm</location>
    </subcellularLocation>
</comment>
<protein>
    <recommendedName>
        <fullName evidence="10">Small ribosomal subunit biogenesis GTPase RsgA</fullName>
        <ecNumber evidence="10">3.6.1.-</ecNumber>
    </recommendedName>
</protein>
<dbReference type="Pfam" id="PF16745">
    <property type="entry name" value="RsgA_N"/>
    <property type="match status" value="1"/>
</dbReference>
<reference evidence="13 14" key="1">
    <citation type="submission" date="2021-10" db="EMBL/GenBank/DDBJ databases">
        <title>Collection of gut derived symbiotic bacterial strains cultured from healthy donors.</title>
        <authorList>
            <person name="Lin H."/>
            <person name="Littmann E."/>
            <person name="Kohout C."/>
            <person name="Pamer E.G."/>
        </authorList>
    </citation>
    <scope>NUCLEOTIDE SEQUENCE [LARGE SCALE GENOMIC DNA]</scope>
    <source>
        <strain evidence="13 14">DFI.1.165</strain>
    </source>
</reference>
<feature type="domain" description="EngC GTPase" evidence="11">
    <location>
        <begin position="75"/>
        <end position="222"/>
    </location>
</feature>
<dbReference type="NCBIfam" id="TIGR00157">
    <property type="entry name" value="ribosome small subunit-dependent GTPase A"/>
    <property type="match status" value="1"/>
</dbReference>
<evidence type="ECO:0000256" key="8">
    <source>
        <dbReference type="ARBA" id="ARBA00022884"/>
    </source>
</evidence>
<dbReference type="EC" id="3.6.1.-" evidence="10"/>
<dbReference type="SUPFAM" id="SSF50249">
    <property type="entry name" value="Nucleic acid-binding proteins"/>
    <property type="match status" value="1"/>
</dbReference>
<dbReference type="CDD" id="cd01854">
    <property type="entry name" value="YjeQ_EngC"/>
    <property type="match status" value="1"/>
</dbReference>
<feature type="binding site" evidence="10">
    <location>
        <position position="255"/>
    </location>
    <ligand>
        <name>Zn(2+)</name>
        <dbReference type="ChEBI" id="CHEBI:29105"/>
    </ligand>
</feature>
<keyword evidence="2 10" id="KW-0690">Ribosome biogenesis</keyword>
<evidence type="ECO:0000256" key="7">
    <source>
        <dbReference type="ARBA" id="ARBA00022833"/>
    </source>
</evidence>
<evidence type="ECO:0000313" key="13">
    <source>
        <dbReference type="EMBL" id="MCB7386674.1"/>
    </source>
</evidence>
<accession>A0ABS8DEP6</accession>
<proteinExistence type="inferred from homology"/>
<comment type="caution">
    <text evidence="13">The sequence shown here is derived from an EMBL/GenBank/DDBJ whole genome shotgun (WGS) entry which is preliminary data.</text>
</comment>
<dbReference type="PROSITE" id="PS51721">
    <property type="entry name" value="G_CP"/>
    <property type="match status" value="1"/>
</dbReference>
<dbReference type="InterPro" id="IPR027417">
    <property type="entry name" value="P-loop_NTPase"/>
</dbReference>
<dbReference type="Proteomes" id="UP001299546">
    <property type="component" value="Unassembled WGS sequence"/>
</dbReference>
<evidence type="ECO:0000259" key="12">
    <source>
        <dbReference type="PROSITE" id="PS51721"/>
    </source>
</evidence>
<dbReference type="PANTHER" id="PTHR32120">
    <property type="entry name" value="SMALL RIBOSOMAL SUBUNIT BIOGENESIS GTPASE RSGA"/>
    <property type="match status" value="1"/>
</dbReference>
<keyword evidence="5 10" id="KW-0547">Nucleotide-binding</keyword>
<keyword evidence="7 10" id="KW-0862">Zinc</keyword>
<keyword evidence="8 10" id="KW-0694">RNA-binding</keyword>
<evidence type="ECO:0000313" key="14">
    <source>
        <dbReference type="Proteomes" id="UP001299546"/>
    </source>
</evidence>
<evidence type="ECO:0000256" key="9">
    <source>
        <dbReference type="ARBA" id="ARBA00023134"/>
    </source>
</evidence>
<dbReference type="InterPro" id="IPR031944">
    <property type="entry name" value="RsgA_N"/>
</dbReference>
<keyword evidence="1 10" id="KW-0963">Cytoplasm</keyword>
<evidence type="ECO:0000259" key="11">
    <source>
        <dbReference type="PROSITE" id="PS50936"/>
    </source>
</evidence>
<dbReference type="Gene3D" id="2.40.50.140">
    <property type="entry name" value="Nucleic acid-binding proteins"/>
    <property type="match status" value="1"/>
</dbReference>
<dbReference type="HAMAP" id="MF_01820">
    <property type="entry name" value="GTPase_RsgA"/>
    <property type="match status" value="1"/>
</dbReference>
<evidence type="ECO:0000256" key="1">
    <source>
        <dbReference type="ARBA" id="ARBA00022490"/>
    </source>
</evidence>
<comment type="function">
    <text evidence="10">One of several proteins that assist in the late maturation steps of the functional core of the 30S ribosomal subunit. Helps release RbfA from mature subunits. May play a role in the assembly of ribosomal proteins into the subunit. Circularly permuted GTPase that catalyzes slow GTP hydrolysis, GTPase activity is stimulated by the 30S ribosomal subunit.</text>
</comment>
<name>A0ABS8DEP6_9FIRM</name>
<dbReference type="Gene3D" id="3.40.50.300">
    <property type="entry name" value="P-loop containing nucleotide triphosphate hydrolases"/>
    <property type="match status" value="1"/>
</dbReference>
<dbReference type="InterPro" id="IPR004881">
    <property type="entry name" value="Ribosome_biogen_GTPase_RsgA"/>
</dbReference>
<dbReference type="CDD" id="cd04466">
    <property type="entry name" value="S1_YloQ_GTPase"/>
    <property type="match status" value="1"/>
</dbReference>
<dbReference type="InterPro" id="IPR030378">
    <property type="entry name" value="G_CP_dom"/>
</dbReference>
<feature type="binding site" evidence="10">
    <location>
        <position position="253"/>
    </location>
    <ligand>
        <name>Zn(2+)</name>
        <dbReference type="ChEBI" id="CHEBI:29105"/>
    </ligand>
</feature>